<evidence type="ECO:0000313" key="1">
    <source>
        <dbReference type="EMBL" id="RNA06290.1"/>
    </source>
</evidence>
<dbReference type="AlphaFoldDB" id="A0A3M7Q4E6"/>
<dbReference type="Proteomes" id="UP000276133">
    <property type="component" value="Unassembled WGS sequence"/>
</dbReference>
<proteinExistence type="predicted"/>
<dbReference type="EMBL" id="REGN01007440">
    <property type="protein sequence ID" value="RNA06290.1"/>
    <property type="molecule type" value="Genomic_DNA"/>
</dbReference>
<comment type="caution">
    <text evidence="1">The sequence shown here is derived from an EMBL/GenBank/DDBJ whole genome shotgun (WGS) entry which is preliminary data.</text>
</comment>
<gene>
    <name evidence="1" type="ORF">BpHYR1_011772</name>
</gene>
<reference evidence="1 2" key="1">
    <citation type="journal article" date="2018" name="Sci. Rep.">
        <title>Genomic signatures of local adaptation to the degree of environmental predictability in rotifers.</title>
        <authorList>
            <person name="Franch-Gras L."/>
            <person name="Hahn C."/>
            <person name="Garcia-Roger E.M."/>
            <person name="Carmona M.J."/>
            <person name="Serra M."/>
            <person name="Gomez A."/>
        </authorList>
    </citation>
    <scope>NUCLEOTIDE SEQUENCE [LARGE SCALE GENOMIC DNA]</scope>
    <source>
        <strain evidence="1">HYR1</strain>
    </source>
</reference>
<protein>
    <submittedName>
        <fullName evidence="1">Uncharacterized protein</fullName>
    </submittedName>
</protein>
<keyword evidence="2" id="KW-1185">Reference proteome</keyword>
<organism evidence="1 2">
    <name type="scientific">Brachionus plicatilis</name>
    <name type="common">Marine rotifer</name>
    <name type="synonym">Brachionus muelleri</name>
    <dbReference type="NCBI Taxonomy" id="10195"/>
    <lineage>
        <taxon>Eukaryota</taxon>
        <taxon>Metazoa</taxon>
        <taxon>Spiralia</taxon>
        <taxon>Gnathifera</taxon>
        <taxon>Rotifera</taxon>
        <taxon>Eurotatoria</taxon>
        <taxon>Monogononta</taxon>
        <taxon>Pseudotrocha</taxon>
        <taxon>Ploima</taxon>
        <taxon>Brachionidae</taxon>
        <taxon>Brachionus</taxon>
    </lineage>
</organism>
<evidence type="ECO:0000313" key="2">
    <source>
        <dbReference type="Proteomes" id="UP000276133"/>
    </source>
</evidence>
<accession>A0A3M7Q4E6</accession>
<name>A0A3M7Q4E6_BRAPC</name>
<sequence>MESDSELRVVALANWLLALNFRPGHILYLKRPLSVNSRTLMSFVWKNSCIIPSARMFPNEQSFILAFQERAVPYRPLLSALICITLPIEKARSCKPY</sequence>